<sequence length="296" mass="32294">MPMETVIVGEASGSSCFQSRDNRRHYIGKSHLFDAVALVFTKDILSSDVVDRGKIEFHVALSSGIIPFGPIIKVDSVSVTKANCSLLTARLEEFPGLLDIWGLFQDILEEDENPNLYIGVMHQKVELQQFGSRSHVALHKVLGAAGQYIFAVDGVGIKAGDSFVFYHSDSETANSSNMNAFQDLEILETAASSPHEIIGGLIFSSCCSGGSLPGCHYNESWPISINYPGIPVAGVFCAGEIARVFTSLIALDDEIEEEEEEIIDGEEEERENSCGCFLHDESTVYLLMSYTPPLQS</sequence>
<dbReference type="EMBL" id="JANJYJ010000010">
    <property type="protein sequence ID" value="KAK3183162.1"/>
    <property type="molecule type" value="Genomic_DNA"/>
</dbReference>
<protein>
    <recommendedName>
        <fullName evidence="1">FIST C-domain domain-containing protein</fullName>
    </recommendedName>
</protein>
<gene>
    <name evidence="2" type="ORF">Dsin_030448</name>
</gene>
<dbReference type="PANTHER" id="PTHR14939">
    <property type="entry name" value="F-BOX ONLY PROTEIN 22"/>
    <property type="match status" value="1"/>
</dbReference>
<dbReference type="GO" id="GO:0000209">
    <property type="term" value="P:protein polyubiquitination"/>
    <property type="evidence" value="ECO:0007669"/>
    <property type="project" value="TreeGrafter"/>
</dbReference>
<accession>A0AAD9ZJB0</accession>
<dbReference type="InterPro" id="IPR019494">
    <property type="entry name" value="FIST_C"/>
</dbReference>
<feature type="domain" description="FIST C-domain" evidence="1">
    <location>
        <begin position="100"/>
        <end position="244"/>
    </location>
</feature>
<evidence type="ECO:0000313" key="3">
    <source>
        <dbReference type="Proteomes" id="UP001281410"/>
    </source>
</evidence>
<name>A0AAD9ZJB0_9ROSI</name>
<organism evidence="2 3">
    <name type="scientific">Dipteronia sinensis</name>
    <dbReference type="NCBI Taxonomy" id="43782"/>
    <lineage>
        <taxon>Eukaryota</taxon>
        <taxon>Viridiplantae</taxon>
        <taxon>Streptophyta</taxon>
        <taxon>Embryophyta</taxon>
        <taxon>Tracheophyta</taxon>
        <taxon>Spermatophyta</taxon>
        <taxon>Magnoliopsida</taxon>
        <taxon>eudicotyledons</taxon>
        <taxon>Gunneridae</taxon>
        <taxon>Pentapetalae</taxon>
        <taxon>rosids</taxon>
        <taxon>malvids</taxon>
        <taxon>Sapindales</taxon>
        <taxon>Sapindaceae</taxon>
        <taxon>Hippocastanoideae</taxon>
        <taxon>Acereae</taxon>
        <taxon>Dipteronia</taxon>
    </lineage>
</organism>
<dbReference type="GO" id="GO:0032436">
    <property type="term" value="P:positive regulation of proteasomal ubiquitin-dependent protein catabolic process"/>
    <property type="evidence" value="ECO:0007669"/>
    <property type="project" value="TreeGrafter"/>
</dbReference>
<keyword evidence="3" id="KW-1185">Reference proteome</keyword>
<dbReference type="Proteomes" id="UP001281410">
    <property type="component" value="Unassembled WGS sequence"/>
</dbReference>
<reference evidence="2" key="1">
    <citation type="journal article" date="2023" name="Plant J.">
        <title>Genome sequences and population genomics provide insights into the demographic history, inbreeding, and mutation load of two 'living fossil' tree species of Dipteronia.</title>
        <authorList>
            <person name="Feng Y."/>
            <person name="Comes H.P."/>
            <person name="Chen J."/>
            <person name="Zhu S."/>
            <person name="Lu R."/>
            <person name="Zhang X."/>
            <person name="Li P."/>
            <person name="Qiu J."/>
            <person name="Olsen K.M."/>
            <person name="Qiu Y."/>
        </authorList>
    </citation>
    <scope>NUCLEOTIDE SEQUENCE</scope>
    <source>
        <strain evidence="2">NBL</strain>
    </source>
</reference>
<evidence type="ECO:0000259" key="1">
    <source>
        <dbReference type="SMART" id="SM01204"/>
    </source>
</evidence>
<evidence type="ECO:0000313" key="2">
    <source>
        <dbReference type="EMBL" id="KAK3183162.1"/>
    </source>
</evidence>
<dbReference type="AlphaFoldDB" id="A0AAD9ZJB0"/>
<comment type="caution">
    <text evidence="2">The sequence shown here is derived from an EMBL/GenBank/DDBJ whole genome shotgun (WGS) entry which is preliminary data.</text>
</comment>
<dbReference type="SMART" id="SM01204">
    <property type="entry name" value="FIST_C"/>
    <property type="match status" value="1"/>
</dbReference>
<proteinExistence type="predicted"/>
<dbReference type="PANTHER" id="PTHR14939:SF8">
    <property type="entry name" value="FIST C-DOMAIN DOMAIN-CONTAINING PROTEIN"/>
    <property type="match status" value="1"/>
</dbReference>